<reference evidence="2 3" key="1">
    <citation type="submission" date="2018-06" db="EMBL/GenBank/DDBJ databases">
        <authorList>
            <consortium name="Pathogen Informatics"/>
            <person name="Doyle S."/>
        </authorList>
    </citation>
    <scope>NUCLEOTIDE SEQUENCE [LARGE SCALE GENOMIC DNA]</scope>
    <source>
        <strain evidence="2 3">NCTC5798</strain>
    </source>
</reference>
<dbReference type="Proteomes" id="UP000255534">
    <property type="component" value="Unassembled WGS sequence"/>
</dbReference>
<organism evidence="2 3">
    <name type="scientific">Salmonella enterica I</name>
    <dbReference type="NCBI Taxonomy" id="59201"/>
    <lineage>
        <taxon>Bacteria</taxon>
        <taxon>Pseudomonadati</taxon>
        <taxon>Pseudomonadota</taxon>
        <taxon>Gammaproteobacteria</taxon>
        <taxon>Enterobacterales</taxon>
        <taxon>Enterobacteriaceae</taxon>
        <taxon>Salmonella</taxon>
    </lineage>
</organism>
<accession>A0A379Y277</accession>
<protein>
    <submittedName>
        <fullName evidence="2">Uncharacterized protein</fullName>
    </submittedName>
</protein>
<evidence type="ECO:0000256" key="1">
    <source>
        <dbReference type="SAM" id="Phobius"/>
    </source>
</evidence>
<feature type="transmembrane region" description="Helical" evidence="1">
    <location>
        <begin position="68"/>
        <end position="85"/>
    </location>
</feature>
<feature type="transmembrane region" description="Helical" evidence="1">
    <location>
        <begin position="105"/>
        <end position="122"/>
    </location>
</feature>
<evidence type="ECO:0000313" key="3">
    <source>
        <dbReference type="Proteomes" id="UP000255534"/>
    </source>
</evidence>
<name>A0A379Y277_SALET</name>
<gene>
    <name evidence="2" type="ORF">NCTC5798_06134</name>
</gene>
<feature type="transmembrane region" description="Helical" evidence="1">
    <location>
        <begin position="33"/>
        <end position="56"/>
    </location>
</feature>
<keyword evidence="1" id="KW-0472">Membrane</keyword>
<evidence type="ECO:0000313" key="2">
    <source>
        <dbReference type="EMBL" id="SUI39692.1"/>
    </source>
</evidence>
<sequence length="125" mass="13849">MKFILIFFILVILIWGFTGLAFKDAIMFTSVGLSISVVALSAFLVVVLTFVMAAMYAAQELGALGKMIIAQIILVGFWNLIFSIIPDAKFISFFGVNVWQSGSYLTYFMAMLVAVFAVHIAFQKQ</sequence>
<keyword evidence="1" id="KW-1133">Transmembrane helix</keyword>
<keyword evidence="1" id="KW-0812">Transmembrane</keyword>
<dbReference type="EMBL" id="UGXK01000002">
    <property type="protein sequence ID" value="SUI39692.1"/>
    <property type="molecule type" value="Genomic_DNA"/>
</dbReference>
<proteinExistence type="predicted"/>
<dbReference type="AlphaFoldDB" id="A0A379Y277"/>